<name>A0AAX4HNN3_9BACT</name>
<keyword evidence="3" id="KW-1185">Reference proteome</keyword>
<protein>
    <submittedName>
        <fullName evidence="2">Uncharacterized protein</fullName>
    </submittedName>
</protein>
<keyword evidence="1" id="KW-0732">Signal</keyword>
<dbReference type="AlphaFoldDB" id="A0AAX4HNN3"/>
<dbReference type="RefSeq" id="WP_321394456.1">
    <property type="nucleotide sequence ID" value="NZ_CP139487.1"/>
</dbReference>
<feature type="chain" id="PRO_5043388211" evidence="1">
    <location>
        <begin position="19"/>
        <end position="156"/>
    </location>
</feature>
<evidence type="ECO:0000313" key="2">
    <source>
        <dbReference type="EMBL" id="WPU64856.1"/>
    </source>
</evidence>
<feature type="signal peptide" evidence="1">
    <location>
        <begin position="1"/>
        <end position="18"/>
    </location>
</feature>
<evidence type="ECO:0000256" key="1">
    <source>
        <dbReference type="SAM" id="SignalP"/>
    </source>
</evidence>
<proteinExistence type="predicted"/>
<gene>
    <name evidence="2" type="ORF">SOO65_19360</name>
</gene>
<accession>A0AAX4HNN3</accession>
<organism evidence="2 3">
    <name type="scientific">Peredibacter starrii</name>
    <dbReference type="NCBI Taxonomy" id="28202"/>
    <lineage>
        <taxon>Bacteria</taxon>
        <taxon>Pseudomonadati</taxon>
        <taxon>Bdellovibrionota</taxon>
        <taxon>Bacteriovoracia</taxon>
        <taxon>Bacteriovoracales</taxon>
        <taxon>Bacteriovoracaceae</taxon>
        <taxon>Peredibacter</taxon>
    </lineage>
</organism>
<dbReference type="KEGG" id="psti:SOO65_19360"/>
<evidence type="ECO:0000313" key="3">
    <source>
        <dbReference type="Proteomes" id="UP001324634"/>
    </source>
</evidence>
<sequence length="156" mass="17764">MKGFLVLAALLIGQTASANVLREYKKECKSTVVTVDEVIKNEHIRGHITGLPADAYEKFKVVFYVKTNRWYVHPYTYTEGQEEGYSYSNLNANGEFWVRTLRRDVPSKELAVVLVPKNYKIVTQRWLLKPFLGIFGGITKNSCSHTIVPGNGDFFL</sequence>
<dbReference type="EMBL" id="CP139487">
    <property type="protein sequence ID" value="WPU64856.1"/>
    <property type="molecule type" value="Genomic_DNA"/>
</dbReference>
<dbReference type="Proteomes" id="UP001324634">
    <property type="component" value="Chromosome"/>
</dbReference>
<reference evidence="2 3" key="1">
    <citation type="submission" date="2023-11" db="EMBL/GenBank/DDBJ databases">
        <title>Peredibacter starrii A3.12.</title>
        <authorList>
            <person name="Mitchell R.J."/>
        </authorList>
    </citation>
    <scope>NUCLEOTIDE SEQUENCE [LARGE SCALE GENOMIC DNA]</scope>
    <source>
        <strain evidence="2 3">A3.12</strain>
    </source>
</reference>